<protein>
    <submittedName>
        <fullName evidence="3">Polynucleotide 3'-phosphatase /polynucleotide 5'-hydroxyl-kinase /polynucleotide 2',3'-cyclic phosphate phosphodiesterase</fullName>
    </submittedName>
</protein>
<dbReference type="InterPro" id="IPR027417">
    <property type="entry name" value="P-loop_NTPase"/>
</dbReference>
<dbReference type="GO" id="GO:0005737">
    <property type="term" value="C:cytoplasm"/>
    <property type="evidence" value="ECO:0007669"/>
    <property type="project" value="TreeGrafter"/>
</dbReference>
<keyword evidence="3" id="KW-0808">Transferase</keyword>
<dbReference type="Pfam" id="PF16542">
    <property type="entry name" value="PNKP_ligase"/>
    <property type="match status" value="1"/>
</dbReference>
<dbReference type="GO" id="GO:0016301">
    <property type="term" value="F:kinase activity"/>
    <property type="evidence" value="ECO:0007669"/>
    <property type="project" value="UniProtKB-KW"/>
</dbReference>
<keyword evidence="4" id="KW-1185">Reference proteome</keyword>
<dbReference type="AlphaFoldDB" id="A0A318SBE7"/>
<dbReference type="PANTHER" id="PTHR42850:SF7">
    <property type="entry name" value="BIS(5'-NUCLEOSYL)-TETRAPHOSPHATASE PRPE [ASYMMETRICAL]"/>
    <property type="match status" value="1"/>
</dbReference>
<dbReference type="Pfam" id="PF00149">
    <property type="entry name" value="Metallophos"/>
    <property type="match status" value="1"/>
</dbReference>
<keyword evidence="3" id="KW-0418">Kinase</keyword>
<dbReference type="InterPro" id="IPR032380">
    <property type="entry name" value="PNKP_ligase_dom"/>
</dbReference>
<dbReference type="GO" id="GO:0016791">
    <property type="term" value="F:phosphatase activity"/>
    <property type="evidence" value="ECO:0007669"/>
    <property type="project" value="TreeGrafter"/>
</dbReference>
<proteinExistence type="predicted"/>
<feature type="domain" description="Calcineurin-like phosphoesterase" evidence="1">
    <location>
        <begin position="181"/>
        <end position="372"/>
    </location>
</feature>
<dbReference type="InterPro" id="IPR004843">
    <property type="entry name" value="Calcineurin-like_PHP"/>
</dbReference>
<dbReference type="SUPFAM" id="SSF56300">
    <property type="entry name" value="Metallo-dependent phosphatases"/>
    <property type="match status" value="1"/>
</dbReference>
<sequence length="836" mass="92726">MNIELPQLSLVALVGASSSGKSSFAAKHFLPSEVLSSDFFRALVSNDENSLEATGDAFDALYFVAGKRLARGLLTVLDATNVQPHDRANLVKLAKDHDVLPIAIVLDLPEEELRRRHEVRKDRDFAPSVLSRQVGHLRRSLAKLQKEGFRQVFVLRSAHEVEAATVTRVRLFNDLRHERGPFDFIGDVHGCLDELKTLMGELGYIVHDDLGVTPPSGRKLVFVGDLVDRGPDTPGVLKLVMGMVKAGTALCVPGNHDDKLKRALEGRKVNIAHGLEVSMEQLARETPEFRRDVAAFIDSLVSHLVLDEGKVVVAHAGMKEKYQGRASARVREFALFGETTGETDEWGLPQRMDWARDYRGHAKVVYGHTPVLEASWVNGTIDIDTGCIFGGRLTALRYPELELVSVPALREYVPSKRPLESRRDEEILNIADFLGKRVVETRLRGRVTIQEGESAAALETMSRFGLDPRAVVYLPPTMSPPETSGEEGFLEHPREAFEYYRREGATTLVLEEKHMGSRAVVLVTRSEASAAKRFGLSGLGTVYTRTGRRFFTDPALEGALLERLAAAMTKANFWDEFGTDFAVIDAELLPWSLKARELIRGQYAAVGAASTHALERAVALLQEAAVRGVDAAELLQRTTARELMARQYVEAYRSYVSRVETVEDLKLAGFHLLATHGVVHADKTHLWHLDILARIAQEDEGVLLATARQTVELGDDASEAAGVSWWLDLTSRGGEGMVVKPLDFVHRGRRGLSQSALKVRGREYLRIIYGPEYTAPSNMDRLRARALSAKRTNALREFALGLEGLQRFVEGEELRRIHECVLGVLALESEPVDPRL</sequence>
<dbReference type="SUPFAM" id="SSF52540">
    <property type="entry name" value="P-loop containing nucleoside triphosphate hydrolases"/>
    <property type="match status" value="1"/>
</dbReference>
<evidence type="ECO:0000259" key="2">
    <source>
        <dbReference type="Pfam" id="PF16542"/>
    </source>
</evidence>
<dbReference type="PANTHER" id="PTHR42850">
    <property type="entry name" value="METALLOPHOSPHOESTERASE"/>
    <property type="match status" value="1"/>
</dbReference>
<dbReference type="InterPro" id="IPR041780">
    <property type="entry name" value="MPP_PrpE-like"/>
</dbReference>
<dbReference type="Gene3D" id="3.60.21.10">
    <property type="match status" value="1"/>
</dbReference>
<dbReference type="OrthoDB" id="9779903at2"/>
<dbReference type="Gene3D" id="3.40.50.300">
    <property type="entry name" value="P-loop containing nucleotide triphosphate hydrolases"/>
    <property type="match status" value="1"/>
</dbReference>
<dbReference type="RefSeq" id="WP_110886294.1">
    <property type="nucleotide sequence ID" value="NZ_QJSX01000005.1"/>
</dbReference>
<reference evidence="3 4" key="1">
    <citation type="submission" date="2018-06" db="EMBL/GenBank/DDBJ databases">
        <title>Genomic Encyclopedia of Type Strains, Phase IV (KMG-IV): sequencing the most valuable type-strain genomes for metagenomic binning, comparative biology and taxonomic classification.</title>
        <authorList>
            <person name="Goeker M."/>
        </authorList>
    </citation>
    <scope>NUCLEOTIDE SEQUENCE [LARGE SCALE GENOMIC DNA]</scope>
    <source>
        <strain evidence="3 4">DSM 18048</strain>
    </source>
</reference>
<feature type="domain" description="Polynucleotide kinase-phosphatase ligase" evidence="2">
    <location>
        <begin position="456"/>
        <end position="831"/>
    </location>
</feature>
<dbReference type="Gene3D" id="3.30.470.30">
    <property type="entry name" value="DNA ligase/mRNA capping enzyme"/>
    <property type="match status" value="1"/>
</dbReference>
<dbReference type="EMBL" id="QJSX01000005">
    <property type="protein sequence ID" value="PYE54521.1"/>
    <property type="molecule type" value="Genomic_DNA"/>
</dbReference>
<gene>
    <name evidence="3" type="ORF">DES52_105159</name>
</gene>
<dbReference type="SUPFAM" id="SSF56091">
    <property type="entry name" value="DNA ligase/mRNA capping enzyme, catalytic domain"/>
    <property type="match status" value="1"/>
</dbReference>
<comment type="caution">
    <text evidence="3">The sequence shown here is derived from an EMBL/GenBank/DDBJ whole genome shotgun (WGS) entry which is preliminary data.</text>
</comment>
<dbReference type="Proteomes" id="UP000248326">
    <property type="component" value="Unassembled WGS sequence"/>
</dbReference>
<dbReference type="InterPro" id="IPR050126">
    <property type="entry name" value="Ap4A_hydrolase"/>
</dbReference>
<organism evidence="3 4">
    <name type="scientific">Deinococcus yavapaiensis KR-236</name>
    <dbReference type="NCBI Taxonomy" id="694435"/>
    <lineage>
        <taxon>Bacteria</taxon>
        <taxon>Thermotogati</taxon>
        <taxon>Deinococcota</taxon>
        <taxon>Deinococci</taxon>
        <taxon>Deinococcales</taxon>
        <taxon>Deinococcaceae</taxon>
        <taxon>Deinococcus</taxon>
    </lineage>
</organism>
<dbReference type="InterPro" id="IPR024028">
    <property type="entry name" value="PNKP_bac"/>
</dbReference>
<evidence type="ECO:0000313" key="3">
    <source>
        <dbReference type="EMBL" id="PYE54521.1"/>
    </source>
</evidence>
<accession>A0A318SBE7</accession>
<dbReference type="CDD" id="cd07423">
    <property type="entry name" value="MPP_Prp_like"/>
    <property type="match status" value="1"/>
</dbReference>
<name>A0A318SBE7_9DEIO</name>
<dbReference type="Pfam" id="PF13671">
    <property type="entry name" value="AAA_33"/>
    <property type="match status" value="1"/>
</dbReference>
<dbReference type="NCBIfam" id="TIGR04075">
    <property type="entry name" value="bacter_Pnkp"/>
    <property type="match status" value="1"/>
</dbReference>
<dbReference type="InterPro" id="IPR029052">
    <property type="entry name" value="Metallo-depent_PP-like"/>
</dbReference>
<evidence type="ECO:0000313" key="4">
    <source>
        <dbReference type="Proteomes" id="UP000248326"/>
    </source>
</evidence>
<evidence type="ECO:0000259" key="1">
    <source>
        <dbReference type="Pfam" id="PF00149"/>
    </source>
</evidence>